<feature type="signal peptide" evidence="8">
    <location>
        <begin position="1"/>
        <end position="18"/>
    </location>
</feature>
<reference evidence="9" key="5">
    <citation type="submission" date="2025-09" db="UniProtKB">
        <authorList>
            <consortium name="Ensembl"/>
        </authorList>
    </citation>
    <scope>IDENTIFICATION</scope>
</reference>
<protein>
    <submittedName>
        <fullName evidence="9">Prominin 1 b</fullName>
    </submittedName>
</protein>
<name>A0A4W3HPS3_CALMI</name>
<keyword evidence="8" id="KW-0732">Signal</keyword>
<dbReference type="GO" id="GO:0071914">
    <property type="term" value="C:prominosome"/>
    <property type="evidence" value="ECO:0007669"/>
    <property type="project" value="TreeGrafter"/>
</dbReference>
<evidence type="ECO:0000313" key="9">
    <source>
        <dbReference type="Ensembl" id="ENSCMIP00000019268.1"/>
    </source>
</evidence>
<evidence type="ECO:0000313" key="10">
    <source>
        <dbReference type="Proteomes" id="UP000314986"/>
    </source>
</evidence>
<feature type="transmembrane region" description="Helical" evidence="7">
    <location>
        <begin position="786"/>
        <end position="806"/>
    </location>
</feature>
<dbReference type="OMA" id="FEQYSVW"/>
<evidence type="ECO:0000256" key="1">
    <source>
        <dbReference type="ARBA" id="ARBA00004475"/>
    </source>
</evidence>
<dbReference type="PANTHER" id="PTHR22730:SF3">
    <property type="entry name" value="PROMININ-1"/>
    <property type="match status" value="1"/>
</dbReference>
<dbReference type="GO" id="GO:0016324">
    <property type="term" value="C:apical plasma membrane"/>
    <property type="evidence" value="ECO:0007669"/>
    <property type="project" value="TreeGrafter"/>
</dbReference>
<comment type="similarity">
    <text evidence="2">Belongs to the prominin family.</text>
</comment>
<sequence>MVRAVGMLLLMLCSRTGGKSQSRNYIIEPTELNLGDVFAGEYETNIFYDPGPIGILFQMARAFLAVVQPNPFPHDIATELIKQNFGAVLQQYQRIIYYEIGFIICTILGVVFVLLMPLLGLCFCLCRCCDNCGGEMHQRQKKNADCRRSCFGTTLFFVTIIITAGALCTYAANQNLTDQLKGVRKLVNSNFKDLHTFINATPSQIDYVIKQYNTTKNKALADVNNIGPVLSNMIKKRLAKDIYPALDGVLHMSGTIKETQEALENVSLSRDVLKDGTDKLSTSLTDLQTSLGDTLNDPTCRTPGSTEICDSIRNTLPSLSINADFSKLQGVESQLAKVKDVQKTNFSDLVRKGYAALDKTEEMVQNETKSIRKDVHDVLNRIGDVLAGISNDLPIQNLLHSLTEYLEDFQSYFQQYYPLVEQYDFYRWLGGVAVCCSVSLILAFNYLGLLFGSCGLDKHASPTTRGCISNTGGSLLMAGVGISFIFSWLLMVVVVVTFIVGGNVEKLACQALKDNELFKVLDTPYLLNSEWKYFISGSLFSDSNINITFQSVYTKCHRKVGIYSALQLENLFSIEDQMNVSMYTSELQANLKNINVDLSSIVLLDPEVKKSLQKFEKSGIDGIEFDAYIAELRKTTTKVDLLTYANQLDEKAEKLPRGALENALKGHANNIRKIHNDQVIPLEQTMTLMIQNIERLQTTASDLSVKVGNVVDSLEAAQSLINNNGTSIVAQEAQQYLMRIMGYFQEYVEWSKDVINNEVADCKPIANVVDTLDIVLCGFVVDSLNGFWFGLGCCSIFLIPSIILAVKLAKFYRRMDTEDVYDERSRTRMRFGRHITSSVSVHPMEDLHINRLQRVSQRAPY</sequence>
<feature type="transmembrane region" description="Helical" evidence="7">
    <location>
        <begin position="95"/>
        <end position="128"/>
    </location>
</feature>
<dbReference type="GO" id="GO:0009986">
    <property type="term" value="C:cell surface"/>
    <property type="evidence" value="ECO:0007669"/>
    <property type="project" value="TreeGrafter"/>
</dbReference>
<evidence type="ECO:0000256" key="7">
    <source>
        <dbReference type="SAM" id="Phobius"/>
    </source>
</evidence>
<gene>
    <name evidence="9" type="primary">LOC103175801</name>
</gene>
<dbReference type="FunCoup" id="A0A4W3HPS3">
    <property type="interactions" value="8"/>
</dbReference>
<feature type="transmembrane region" description="Helical" evidence="7">
    <location>
        <begin position="475"/>
        <end position="500"/>
    </location>
</feature>
<dbReference type="GO" id="GO:0015485">
    <property type="term" value="F:cholesterol binding"/>
    <property type="evidence" value="ECO:0007669"/>
    <property type="project" value="TreeGrafter"/>
</dbReference>
<keyword evidence="6" id="KW-0325">Glycoprotein</keyword>
<dbReference type="Proteomes" id="UP000314986">
    <property type="component" value="Unassembled WGS sequence"/>
</dbReference>
<evidence type="ECO:0000256" key="2">
    <source>
        <dbReference type="ARBA" id="ARBA00006058"/>
    </source>
</evidence>
<dbReference type="KEGG" id="cmk:103175801"/>
<organism evidence="9 10">
    <name type="scientific">Callorhinchus milii</name>
    <name type="common">Ghost shark</name>
    <dbReference type="NCBI Taxonomy" id="7868"/>
    <lineage>
        <taxon>Eukaryota</taxon>
        <taxon>Metazoa</taxon>
        <taxon>Chordata</taxon>
        <taxon>Craniata</taxon>
        <taxon>Vertebrata</taxon>
        <taxon>Chondrichthyes</taxon>
        <taxon>Holocephali</taxon>
        <taxon>Chimaeriformes</taxon>
        <taxon>Callorhinchidae</taxon>
        <taxon>Callorhinchus</taxon>
    </lineage>
</organism>
<reference evidence="9" key="4">
    <citation type="submission" date="2025-08" db="UniProtKB">
        <authorList>
            <consortium name="Ensembl"/>
        </authorList>
    </citation>
    <scope>IDENTIFICATION</scope>
</reference>
<dbReference type="Pfam" id="PF05478">
    <property type="entry name" value="Prominin"/>
    <property type="match status" value="1"/>
</dbReference>
<feature type="chain" id="PRO_5021271115" evidence="8">
    <location>
        <begin position="19"/>
        <end position="861"/>
    </location>
</feature>
<evidence type="ECO:0000256" key="8">
    <source>
        <dbReference type="SAM" id="SignalP"/>
    </source>
</evidence>
<reference evidence="10" key="2">
    <citation type="journal article" date="2007" name="PLoS Biol.">
        <title>Survey sequencing and comparative analysis of the elephant shark (Callorhinchus milii) genome.</title>
        <authorList>
            <person name="Venkatesh B."/>
            <person name="Kirkness E.F."/>
            <person name="Loh Y.H."/>
            <person name="Halpern A.L."/>
            <person name="Lee A.P."/>
            <person name="Johnson J."/>
            <person name="Dandona N."/>
            <person name="Viswanathan L.D."/>
            <person name="Tay A."/>
            <person name="Venter J.C."/>
            <person name="Strausberg R.L."/>
            <person name="Brenner S."/>
        </authorList>
    </citation>
    <scope>NUCLEOTIDE SEQUENCE [LARGE SCALE GENOMIC DNA]</scope>
</reference>
<feature type="transmembrane region" description="Helical" evidence="7">
    <location>
        <begin position="428"/>
        <end position="454"/>
    </location>
</feature>
<keyword evidence="10" id="KW-1185">Reference proteome</keyword>
<keyword evidence="4 7" id="KW-1133">Transmembrane helix</keyword>
<reference evidence="10" key="1">
    <citation type="journal article" date="2006" name="Science">
        <title>Ancient noncoding elements conserved in the human genome.</title>
        <authorList>
            <person name="Venkatesh B."/>
            <person name="Kirkness E.F."/>
            <person name="Loh Y.H."/>
            <person name="Halpern A.L."/>
            <person name="Lee A.P."/>
            <person name="Johnson J."/>
            <person name="Dandona N."/>
            <person name="Viswanathan L.D."/>
            <person name="Tay A."/>
            <person name="Venter J.C."/>
            <person name="Strausberg R.L."/>
            <person name="Brenner S."/>
        </authorList>
    </citation>
    <scope>NUCLEOTIDE SEQUENCE [LARGE SCALE GENOMIC DNA]</scope>
</reference>
<dbReference type="InParanoid" id="A0A4W3HPS3"/>
<dbReference type="GO" id="GO:0031528">
    <property type="term" value="C:microvillus membrane"/>
    <property type="evidence" value="ECO:0007669"/>
    <property type="project" value="UniProtKB-SubCell"/>
</dbReference>
<accession>A0A4W3HPS3</accession>
<proteinExistence type="inferred from homology"/>
<keyword evidence="5 7" id="KW-0472">Membrane</keyword>
<dbReference type="OrthoDB" id="6229420at2759"/>
<evidence type="ECO:0000256" key="3">
    <source>
        <dbReference type="ARBA" id="ARBA00022692"/>
    </source>
</evidence>
<dbReference type="Ensembl" id="ENSCMIT00000019631.1">
    <property type="protein sequence ID" value="ENSCMIP00000019268.1"/>
    <property type="gene ID" value="ENSCMIG00000008934.1"/>
</dbReference>
<comment type="subcellular location">
    <subcellularLocation>
        <location evidence="1">Cell projection</location>
        <location evidence="1">Microvillus membrane</location>
        <topology evidence="1">Multi-pass membrane protein</topology>
    </subcellularLocation>
</comment>
<evidence type="ECO:0000256" key="5">
    <source>
        <dbReference type="ARBA" id="ARBA00023136"/>
    </source>
</evidence>
<evidence type="ECO:0000256" key="6">
    <source>
        <dbReference type="ARBA" id="ARBA00023180"/>
    </source>
</evidence>
<dbReference type="GeneTree" id="ENSGT00530000063586"/>
<dbReference type="GeneID" id="103175801"/>
<dbReference type="AlphaFoldDB" id="A0A4W3HPS3"/>
<evidence type="ECO:0000256" key="4">
    <source>
        <dbReference type="ARBA" id="ARBA00022989"/>
    </source>
</evidence>
<dbReference type="InterPro" id="IPR008795">
    <property type="entry name" value="Prominin"/>
</dbReference>
<dbReference type="GO" id="GO:0005929">
    <property type="term" value="C:cilium"/>
    <property type="evidence" value="ECO:0007669"/>
    <property type="project" value="TreeGrafter"/>
</dbReference>
<reference evidence="10" key="3">
    <citation type="journal article" date="2014" name="Nature">
        <title>Elephant shark genome provides unique insights into gnathostome evolution.</title>
        <authorList>
            <consortium name="International Elephant Shark Genome Sequencing Consortium"/>
            <person name="Venkatesh B."/>
            <person name="Lee A.P."/>
            <person name="Ravi V."/>
            <person name="Maurya A.K."/>
            <person name="Lian M.M."/>
            <person name="Swann J.B."/>
            <person name="Ohta Y."/>
            <person name="Flajnik M.F."/>
            <person name="Sutoh Y."/>
            <person name="Kasahara M."/>
            <person name="Hoon S."/>
            <person name="Gangu V."/>
            <person name="Roy S.W."/>
            <person name="Irimia M."/>
            <person name="Korzh V."/>
            <person name="Kondrychyn I."/>
            <person name="Lim Z.W."/>
            <person name="Tay B.H."/>
            <person name="Tohari S."/>
            <person name="Kong K.W."/>
            <person name="Ho S."/>
            <person name="Lorente-Galdos B."/>
            <person name="Quilez J."/>
            <person name="Marques-Bonet T."/>
            <person name="Raney B.J."/>
            <person name="Ingham P.W."/>
            <person name="Tay A."/>
            <person name="Hillier L.W."/>
            <person name="Minx P."/>
            <person name="Boehm T."/>
            <person name="Wilson R.K."/>
            <person name="Brenner S."/>
            <person name="Warren W.C."/>
        </authorList>
    </citation>
    <scope>NUCLEOTIDE SEQUENCE [LARGE SCALE GENOMIC DNA]</scope>
</reference>
<keyword evidence="3 7" id="KW-0812">Transmembrane</keyword>
<dbReference type="PANTHER" id="PTHR22730">
    <property type="entry name" value="PROMININ PROM PROTEIN"/>
    <property type="match status" value="1"/>
</dbReference>
<feature type="transmembrane region" description="Helical" evidence="7">
    <location>
        <begin position="149"/>
        <end position="172"/>
    </location>
</feature>